<dbReference type="GO" id="GO:0000340">
    <property type="term" value="F:RNA 7-methylguanosine cap binding"/>
    <property type="evidence" value="ECO:0007669"/>
    <property type="project" value="EnsemblMetazoa"/>
</dbReference>
<dbReference type="SUPFAM" id="SSF55418">
    <property type="entry name" value="eIF4e-like"/>
    <property type="match status" value="1"/>
</dbReference>
<dbReference type="OrthoDB" id="590761at2759"/>
<dbReference type="HOGENOM" id="CLU_043552_1_0_1"/>
<evidence type="ECO:0000256" key="4">
    <source>
        <dbReference type="ARBA" id="ARBA00022884"/>
    </source>
</evidence>
<reference evidence="9 10" key="1">
    <citation type="journal article" date="2007" name="Nature">
        <title>Evolution of genes and genomes on the Drosophila phylogeny.</title>
        <authorList>
            <consortium name="Drosophila 12 Genomes Consortium"/>
            <person name="Clark A.G."/>
            <person name="Eisen M.B."/>
            <person name="Smith D.R."/>
            <person name="Bergman C.M."/>
            <person name="Oliver B."/>
            <person name="Markow T.A."/>
            <person name="Kaufman T.C."/>
            <person name="Kellis M."/>
            <person name="Gelbart W."/>
            <person name="Iyer V.N."/>
            <person name="Pollard D.A."/>
            <person name="Sackton T.B."/>
            <person name="Larracuente A.M."/>
            <person name="Singh N.D."/>
            <person name="Abad J.P."/>
            <person name="Abt D.N."/>
            <person name="Adryan B."/>
            <person name="Aguade M."/>
            <person name="Akashi H."/>
            <person name="Anderson W.W."/>
            <person name="Aquadro C.F."/>
            <person name="Ardell D.H."/>
            <person name="Arguello R."/>
            <person name="Artieri C.G."/>
            <person name="Barbash D.A."/>
            <person name="Barker D."/>
            <person name="Barsanti P."/>
            <person name="Batterham P."/>
            <person name="Batzoglou S."/>
            <person name="Begun D."/>
            <person name="Bhutkar A."/>
            <person name="Blanco E."/>
            <person name="Bosak S.A."/>
            <person name="Bradley R.K."/>
            <person name="Brand A.D."/>
            <person name="Brent M.R."/>
            <person name="Brooks A.N."/>
            <person name="Brown R.H."/>
            <person name="Butlin R.K."/>
            <person name="Caggese C."/>
            <person name="Calvi B.R."/>
            <person name="Bernardo de Carvalho A."/>
            <person name="Caspi A."/>
            <person name="Castrezana S."/>
            <person name="Celniker S.E."/>
            <person name="Chang J.L."/>
            <person name="Chapple C."/>
            <person name="Chatterji S."/>
            <person name="Chinwalla A."/>
            <person name="Civetta A."/>
            <person name="Clifton S.W."/>
            <person name="Comeron J.M."/>
            <person name="Costello J.C."/>
            <person name="Coyne J.A."/>
            <person name="Daub J."/>
            <person name="David R.G."/>
            <person name="Delcher A.L."/>
            <person name="Delehaunty K."/>
            <person name="Do C.B."/>
            <person name="Ebling H."/>
            <person name="Edwards K."/>
            <person name="Eickbush T."/>
            <person name="Evans J.D."/>
            <person name="Filipski A."/>
            <person name="Findeiss S."/>
            <person name="Freyhult E."/>
            <person name="Fulton L."/>
            <person name="Fulton R."/>
            <person name="Garcia A.C."/>
            <person name="Gardiner A."/>
            <person name="Garfield D.A."/>
            <person name="Garvin B.E."/>
            <person name="Gibson G."/>
            <person name="Gilbert D."/>
            <person name="Gnerre S."/>
            <person name="Godfrey J."/>
            <person name="Good R."/>
            <person name="Gotea V."/>
            <person name="Gravely B."/>
            <person name="Greenberg A.J."/>
            <person name="Griffiths-Jones S."/>
            <person name="Gross S."/>
            <person name="Guigo R."/>
            <person name="Gustafson E.A."/>
            <person name="Haerty W."/>
            <person name="Hahn M.W."/>
            <person name="Halligan D.L."/>
            <person name="Halpern A.L."/>
            <person name="Halter G.M."/>
            <person name="Han M.V."/>
            <person name="Heger A."/>
            <person name="Hillier L."/>
            <person name="Hinrichs A.S."/>
            <person name="Holmes I."/>
            <person name="Hoskins R.A."/>
            <person name="Hubisz M.J."/>
            <person name="Hultmark D."/>
            <person name="Huntley M.A."/>
            <person name="Jaffe D.B."/>
            <person name="Jagadeeshan S."/>
            <person name="Jeck W.R."/>
            <person name="Johnson J."/>
            <person name="Jones C.D."/>
            <person name="Jordan W.C."/>
            <person name="Karpen G.H."/>
            <person name="Kataoka E."/>
            <person name="Keightley P.D."/>
            <person name="Kheradpour P."/>
            <person name="Kirkness E.F."/>
            <person name="Koerich L.B."/>
            <person name="Kristiansen K."/>
            <person name="Kudrna D."/>
            <person name="Kulathinal R.J."/>
            <person name="Kumar S."/>
            <person name="Kwok R."/>
            <person name="Lander E."/>
            <person name="Langley C.H."/>
            <person name="Lapoint R."/>
            <person name="Lazzaro B.P."/>
            <person name="Lee S.J."/>
            <person name="Levesque L."/>
            <person name="Li R."/>
            <person name="Lin C.F."/>
            <person name="Lin M.F."/>
            <person name="Lindblad-Toh K."/>
            <person name="Llopart A."/>
            <person name="Long M."/>
            <person name="Low L."/>
            <person name="Lozovsky E."/>
            <person name="Lu J."/>
            <person name="Luo M."/>
            <person name="Machado C.A."/>
            <person name="Makalowski W."/>
            <person name="Marzo M."/>
            <person name="Matsuda M."/>
            <person name="Matzkin L."/>
            <person name="McAllister B."/>
            <person name="McBride C.S."/>
            <person name="McKernan B."/>
            <person name="McKernan K."/>
            <person name="Mendez-Lago M."/>
            <person name="Minx P."/>
            <person name="Mollenhauer M.U."/>
            <person name="Montooth K."/>
            <person name="Mount S.M."/>
            <person name="Mu X."/>
            <person name="Myers E."/>
            <person name="Negre B."/>
            <person name="Newfeld S."/>
            <person name="Nielsen R."/>
            <person name="Noor M.A."/>
            <person name="O'Grady P."/>
            <person name="Pachter L."/>
            <person name="Papaceit M."/>
            <person name="Parisi M.J."/>
            <person name="Parisi M."/>
            <person name="Parts L."/>
            <person name="Pedersen J.S."/>
            <person name="Pesole G."/>
            <person name="Phillippy A.M."/>
            <person name="Ponting C.P."/>
            <person name="Pop M."/>
            <person name="Porcelli D."/>
            <person name="Powell J.R."/>
            <person name="Prohaska S."/>
            <person name="Pruitt K."/>
            <person name="Puig M."/>
            <person name="Quesneville H."/>
            <person name="Ram K.R."/>
            <person name="Rand D."/>
            <person name="Rasmussen M.D."/>
            <person name="Reed L.K."/>
            <person name="Reenan R."/>
            <person name="Reily A."/>
            <person name="Remington K.A."/>
            <person name="Rieger T.T."/>
            <person name="Ritchie M.G."/>
            <person name="Robin C."/>
            <person name="Rogers Y.H."/>
            <person name="Rohde C."/>
            <person name="Rozas J."/>
            <person name="Rubenfield M.J."/>
            <person name="Ruiz A."/>
            <person name="Russo S."/>
            <person name="Salzberg S.L."/>
            <person name="Sanchez-Gracia A."/>
            <person name="Saranga D.J."/>
            <person name="Sato H."/>
            <person name="Schaeffer S.W."/>
            <person name="Schatz M.C."/>
            <person name="Schlenke T."/>
            <person name="Schwartz R."/>
            <person name="Segarra C."/>
            <person name="Singh R.S."/>
            <person name="Sirot L."/>
            <person name="Sirota M."/>
            <person name="Sisneros N.B."/>
            <person name="Smith C.D."/>
            <person name="Smith T.F."/>
            <person name="Spieth J."/>
            <person name="Stage D.E."/>
            <person name="Stark A."/>
            <person name="Stephan W."/>
            <person name="Strausberg R.L."/>
            <person name="Strempel S."/>
            <person name="Sturgill D."/>
            <person name="Sutton G."/>
            <person name="Sutton G.G."/>
            <person name="Tao W."/>
            <person name="Teichmann S."/>
            <person name="Tobari Y.N."/>
            <person name="Tomimura Y."/>
            <person name="Tsolas J.M."/>
            <person name="Valente V.L."/>
            <person name="Venter E."/>
            <person name="Venter J.C."/>
            <person name="Vicario S."/>
            <person name="Vieira F.G."/>
            <person name="Vilella A.J."/>
            <person name="Villasante A."/>
            <person name="Walenz B."/>
            <person name="Wang J."/>
            <person name="Wasserman M."/>
            <person name="Watts T."/>
            <person name="Wilson D."/>
            <person name="Wilson R.K."/>
            <person name="Wing R.A."/>
            <person name="Wolfner M.F."/>
            <person name="Wong A."/>
            <person name="Wong G.K."/>
            <person name="Wu C.I."/>
            <person name="Wu G."/>
            <person name="Yamamoto D."/>
            <person name="Yang H.P."/>
            <person name="Yang S.P."/>
            <person name="Yorke J.A."/>
            <person name="Yoshida K."/>
            <person name="Zdobnov E."/>
            <person name="Zhang P."/>
            <person name="Zhang Y."/>
            <person name="Zimin A.V."/>
            <person name="Baldwin J."/>
            <person name="Abdouelleil A."/>
            <person name="Abdulkadir J."/>
            <person name="Abebe A."/>
            <person name="Abera B."/>
            <person name="Abreu J."/>
            <person name="Acer S.C."/>
            <person name="Aftuck L."/>
            <person name="Alexander A."/>
            <person name="An P."/>
            <person name="Anderson E."/>
            <person name="Anderson S."/>
            <person name="Arachi H."/>
            <person name="Azer M."/>
            <person name="Bachantsang P."/>
            <person name="Barry A."/>
            <person name="Bayul T."/>
            <person name="Berlin A."/>
            <person name="Bessette D."/>
            <person name="Bloom T."/>
            <person name="Blye J."/>
            <person name="Boguslavskiy L."/>
            <person name="Bonnet C."/>
            <person name="Boukhgalter B."/>
            <person name="Bourzgui I."/>
            <person name="Brown A."/>
            <person name="Cahill P."/>
            <person name="Channer S."/>
            <person name="Cheshatsang Y."/>
            <person name="Chuda L."/>
            <person name="Citroen M."/>
            <person name="Collymore A."/>
            <person name="Cooke P."/>
            <person name="Costello M."/>
            <person name="D'Aco K."/>
            <person name="Daza R."/>
            <person name="De Haan G."/>
            <person name="DeGray S."/>
            <person name="DeMaso C."/>
            <person name="Dhargay N."/>
            <person name="Dooley K."/>
            <person name="Dooley E."/>
            <person name="Doricent M."/>
            <person name="Dorje P."/>
            <person name="Dorjee K."/>
            <person name="Dupes A."/>
            <person name="Elong R."/>
            <person name="Falk J."/>
            <person name="Farina A."/>
            <person name="Faro S."/>
            <person name="Ferguson D."/>
            <person name="Fisher S."/>
            <person name="Foley C.D."/>
            <person name="Franke A."/>
            <person name="Friedrich D."/>
            <person name="Gadbois L."/>
            <person name="Gearin G."/>
            <person name="Gearin C.R."/>
            <person name="Giannoukos G."/>
            <person name="Goode T."/>
            <person name="Graham J."/>
            <person name="Grandbois E."/>
            <person name="Grewal S."/>
            <person name="Gyaltsen K."/>
            <person name="Hafez N."/>
            <person name="Hagos B."/>
            <person name="Hall J."/>
            <person name="Henson C."/>
            <person name="Hollinger A."/>
            <person name="Honan T."/>
            <person name="Huard M.D."/>
            <person name="Hughes L."/>
            <person name="Hurhula B."/>
            <person name="Husby M.E."/>
            <person name="Kamat A."/>
            <person name="Kanga B."/>
            <person name="Kashin S."/>
            <person name="Khazanovich D."/>
            <person name="Kisner P."/>
            <person name="Lance K."/>
            <person name="Lara M."/>
            <person name="Lee W."/>
            <person name="Lennon N."/>
            <person name="Letendre F."/>
            <person name="LeVine R."/>
            <person name="Lipovsky A."/>
            <person name="Liu X."/>
            <person name="Liu J."/>
            <person name="Liu S."/>
            <person name="Lokyitsang T."/>
            <person name="Lokyitsang Y."/>
            <person name="Lubonja R."/>
            <person name="Lui A."/>
            <person name="MacDonald P."/>
            <person name="Magnisalis V."/>
            <person name="Maru K."/>
            <person name="Matthews C."/>
            <person name="McCusker W."/>
            <person name="McDonough S."/>
            <person name="Mehta T."/>
            <person name="Meldrim J."/>
            <person name="Meneus L."/>
            <person name="Mihai O."/>
            <person name="Mihalev A."/>
            <person name="Mihova T."/>
            <person name="Mittelman R."/>
            <person name="Mlenga V."/>
            <person name="Montmayeur A."/>
            <person name="Mulrain L."/>
            <person name="Navidi A."/>
            <person name="Naylor J."/>
            <person name="Negash T."/>
            <person name="Nguyen T."/>
            <person name="Nguyen N."/>
            <person name="Nicol R."/>
            <person name="Norbu C."/>
            <person name="Norbu N."/>
            <person name="Novod N."/>
            <person name="O'Neill B."/>
            <person name="Osman S."/>
            <person name="Markiewicz E."/>
            <person name="Oyono O.L."/>
            <person name="Patti C."/>
            <person name="Phunkhang P."/>
            <person name="Pierre F."/>
            <person name="Priest M."/>
            <person name="Raghuraman S."/>
            <person name="Rege F."/>
            <person name="Reyes R."/>
            <person name="Rise C."/>
            <person name="Rogov P."/>
            <person name="Ross K."/>
            <person name="Ryan E."/>
            <person name="Settipalli S."/>
            <person name="Shea T."/>
            <person name="Sherpa N."/>
            <person name="Shi L."/>
            <person name="Shih D."/>
            <person name="Sparrow T."/>
            <person name="Spaulding J."/>
            <person name="Stalker J."/>
            <person name="Stange-Thomann N."/>
            <person name="Stavropoulos S."/>
            <person name="Stone C."/>
            <person name="Strader C."/>
            <person name="Tesfaye S."/>
            <person name="Thomson T."/>
            <person name="Thoulutsang Y."/>
            <person name="Thoulutsang D."/>
            <person name="Topham K."/>
            <person name="Topping I."/>
            <person name="Tsamla T."/>
            <person name="Vassiliev H."/>
            <person name="Vo A."/>
            <person name="Wangchuk T."/>
            <person name="Wangdi T."/>
            <person name="Weiand M."/>
            <person name="Wilkinson J."/>
            <person name="Wilson A."/>
            <person name="Yadav S."/>
            <person name="Young G."/>
            <person name="Yu Q."/>
            <person name="Zembek L."/>
            <person name="Zhong D."/>
            <person name="Zimmer A."/>
            <person name="Zwirko Z."/>
            <person name="Jaffe D.B."/>
            <person name="Alvarez P."/>
            <person name="Brockman W."/>
            <person name="Butler J."/>
            <person name="Chin C."/>
            <person name="Gnerre S."/>
            <person name="Grabherr M."/>
            <person name="Kleber M."/>
            <person name="Mauceli E."/>
            <person name="MacCallum I."/>
        </authorList>
    </citation>
    <scope>NUCLEOTIDE SEQUENCE [LARGE SCALE GENOMIC DNA]</scope>
    <source>
        <strain evidence="10">Tai18E2 / Tucson 14021-0261.01</strain>
    </source>
</reference>
<evidence type="ECO:0000256" key="3">
    <source>
        <dbReference type="ARBA" id="ARBA00022845"/>
    </source>
</evidence>
<sequence>MESSKQTKEFLKSKKGSPLDKDSPPGVARKHKLQNTWTLWRVDHDPKKSWEDILYEVGSFNTVEDFWIQYYSTDPPSKLKIDCDYMLFKKGIRPMWEDLPNKHGGRWTYIVHKEAKSELDTIWLDVLLCLIGEACDHCDQICGALVRIRKSISKVSVWTKNCEDNEANMEIGQKLCELVSVSSKKIITFKSHRQLKPQLKRTPPIFVLKAEP</sequence>
<dbReference type="GO" id="GO:0016281">
    <property type="term" value="C:eukaryotic translation initiation factor 4F complex"/>
    <property type="evidence" value="ECO:0007669"/>
    <property type="project" value="TreeGrafter"/>
</dbReference>
<dbReference type="KEGG" id="dya:Dyak_GE10483"/>
<dbReference type="Pfam" id="PF01652">
    <property type="entry name" value="IF4E"/>
    <property type="match status" value="1"/>
</dbReference>
<dbReference type="GO" id="GO:0006417">
    <property type="term" value="P:regulation of translation"/>
    <property type="evidence" value="ECO:0007669"/>
    <property type="project" value="UniProtKB-KW"/>
</dbReference>
<proteinExistence type="inferred from homology"/>
<feature type="region of interest" description="Disordered" evidence="8">
    <location>
        <begin position="1"/>
        <end position="28"/>
    </location>
</feature>
<organism evidence="9 10">
    <name type="scientific">Drosophila yakuba</name>
    <name type="common">Fruit fly</name>
    <dbReference type="NCBI Taxonomy" id="7245"/>
    <lineage>
        <taxon>Eukaryota</taxon>
        <taxon>Metazoa</taxon>
        <taxon>Ecdysozoa</taxon>
        <taxon>Arthropoda</taxon>
        <taxon>Hexapoda</taxon>
        <taxon>Insecta</taxon>
        <taxon>Pterygota</taxon>
        <taxon>Neoptera</taxon>
        <taxon>Endopterygota</taxon>
        <taxon>Diptera</taxon>
        <taxon>Brachycera</taxon>
        <taxon>Muscomorpha</taxon>
        <taxon>Ephydroidea</taxon>
        <taxon>Drosophilidae</taxon>
        <taxon>Drosophila</taxon>
        <taxon>Sophophora</taxon>
    </lineage>
</organism>
<keyword evidence="10" id="KW-1185">Reference proteome</keyword>
<keyword evidence="2 7" id="KW-0396">Initiation factor</keyword>
<dbReference type="PANTHER" id="PTHR11960">
    <property type="entry name" value="EUKARYOTIC TRANSLATION INITIATION FACTOR 4E RELATED"/>
    <property type="match status" value="1"/>
</dbReference>
<dbReference type="GO" id="GO:0003743">
    <property type="term" value="F:translation initiation factor activity"/>
    <property type="evidence" value="ECO:0007669"/>
    <property type="project" value="UniProtKB-KW"/>
</dbReference>
<keyword evidence="4 7" id="KW-0694">RNA-binding</keyword>
<keyword evidence="5 7" id="KW-0648">Protein biosynthesis</keyword>
<dbReference type="Proteomes" id="UP000002282">
    <property type="component" value="Chromosome 3R"/>
</dbReference>
<protein>
    <recommendedName>
        <fullName evidence="6">eIF-4F 25 kDa subunit</fullName>
    </recommendedName>
</protein>
<evidence type="ECO:0000313" key="10">
    <source>
        <dbReference type="Proteomes" id="UP000002282"/>
    </source>
</evidence>
<evidence type="ECO:0000256" key="8">
    <source>
        <dbReference type="SAM" id="MobiDB-lite"/>
    </source>
</evidence>
<dbReference type="InterPro" id="IPR019770">
    <property type="entry name" value="TIF_eIF_4E_CS"/>
</dbReference>
<dbReference type="OMA" id="DPEIPWE"/>
<comment type="similarity">
    <text evidence="1 7">Belongs to the eukaryotic initiation factor 4E family.</text>
</comment>
<reference evidence="9 10" key="2">
    <citation type="journal article" date="2007" name="PLoS Biol.">
        <title>Principles of genome evolution in the Drosophila melanogaster species group.</title>
        <authorList>
            <person name="Ranz J.M."/>
            <person name="Maurin D."/>
            <person name="Chan Y.S."/>
            <person name="von Grotthuss M."/>
            <person name="Hillier L.W."/>
            <person name="Roote J."/>
            <person name="Ashburner M."/>
            <person name="Bergman C.M."/>
        </authorList>
    </citation>
    <scope>NUCLEOTIDE SEQUENCE [LARGE SCALE GENOMIC DNA]</scope>
    <source>
        <strain evidence="10">Tai18E2 / Tucson 14021-0261.01</strain>
    </source>
</reference>
<dbReference type="PROSITE" id="PS00813">
    <property type="entry name" value="IF4E"/>
    <property type="match status" value="1"/>
</dbReference>
<evidence type="ECO:0000256" key="5">
    <source>
        <dbReference type="ARBA" id="ARBA00022917"/>
    </source>
</evidence>
<keyword evidence="3" id="KW-0810">Translation regulation</keyword>
<dbReference type="AlphaFoldDB" id="B4PQM1"/>
<name>B4PQM1_DROYA</name>
<accession>B4PQM1</accession>
<dbReference type="PANTHER" id="PTHR11960:SF8">
    <property type="entry name" value="EUKARYOTIC TRANSLATION INITIATION FACTOR 4E1-RELATED"/>
    <property type="match status" value="1"/>
</dbReference>
<evidence type="ECO:0000256" key="1">
    <source>
        <dbReference type="ARBA" id="ARBA00009860"/>
    </source>
</evidence>
<gene>
    <name evidence="9" type="primary">Dyak\GE10483</name>
    <name evidence="9" type="synonym">dyak_GLEANR_10404</name>
    <name evidence="9" type="synonym">eIF4E-6</name>
    <name evidence="9" type="synonym">GE10483</name>
    <name evidence="9" type="ORF">Dyak_GE10483</name>
</gene>
<dbReference type="InterPro" id="IPR001040">
    <property type="entry name" value="TIF_eIF_4E"/>
</dbReference>
<evidence type="ECO:0000256" key="7">
    <source>
        <dbReference type="RuleBase" id="RU004374"/>
    </source>
</evidence>
<dbReference type="PhylomeDB" id="B4PQM1"/>
<dbReference type="EMBL" id="CM000160">
    <property type="protein sequence ID" value="EDW98360.1"/>
    <property type="molecule type" value="Genomic_DNA"/>
</dbReference>
<evidence type="ECO:0000313" key="9">
    <source>
        <dbReference type="EMBL" id="EDW98360.1"/>
    </source>
</evidence>
<dbReference type="InterPro" id="IPR023398">
    <property type="entry name" value="TIF_eIF4e-like"/>
</dbReference>
<feature type="compositionally biased region" description="Basic and acidic residues" evidence="8">
    <location>
        <begin position="1"/>
        <end position="23"/>
    </location>
</feature>
<evidence type="ECO:0000256" key="6">
    <source>
        <dbReference type="ARBA" id="ARBA00032656"/>
    </source>
</evidence>
<dbReference type="Gene3D" id="3.30.760.10">
    <property type="entry name" value="RNA Cap, Translation Initiation Factor Eif4e"/>
    <property type="match status" value="1"/>
</dbReference>
<dbReference type="eggNOG" id="KOG1670">
    <property type="taxonomic scope" value="Eukaryota"/>
</dbReference>
<evidence type="ECO:0000256" key="2">
    <source>
        <dbReference type="ARBA" id="ARBA00022540"/>
    </source>
</evidence>